<feature type="transmembrane region" description="Helical" evidence="8">
    <location>
        <begin position="441"/>
        <end position="460"/>
    </location>
</feature>
<dbReference type="InterPro" id="IPR002110">
    <property type="entry name" value="Ankyrin_rpt"/>
</dbReference>
<comment type="subcellular location">
    <subcellularLocation>
        <location evidence="1">Membrane</location>
        <topology evidence="1">Multi-pass membrane protein</topology>
    </subcellularLocation>
</comment>
<feature type="transmembrane region" description="Helical" evidence="8">
    <location>
        <begin position="529"/>
        <end position="552"/>
    </location>
</feature>
<evidence type="ECO:0000313" key="11">
    <source>
        <dbReference type="Proteomes" id="UP000324897"/>
    </source>
</evidence>
<dbReference type="Pfam" id="PF00023">
    <property type="entry name" value="Ank"/>
    <property type="match status" value="1"/>
</dbReference>
<keyword evidence="6 8" id="KW-0472">Membrane</keyword>
<proteinExistence type="predicted"/>
<feature type="repeat" description="ANK" evidence="7">
    <location>
        <begin position="43"/>
        <end position="69"/>
    </location>
</feature>
<gene>
    <name evidence="10" type="ORF">EJB05_36247</name>
</gene>
<dbReference type="AlphaFoldDB" id="A0A5J9UA54"/>
<feature type="transmembrane region" description="Helical" evidence="8">
    <location>
        <begin position="208"/>
        <end position="232"/>
    </location>
</feature>
<dbReference type="Pfam" id="PF12796">
    <property type="entry name" value="Ank_2"/>
    <property type="match status" value="2"/>
</dbReference>
<feature type="transmembrane region" description="Helical" evidence="8">
    <location>
        <begin position="497"/>
        <end position="517"/>
    </location>
</feature>
<evidence type="ECO:0000256" key="1">
    <source>
        <dbReference type="ARBA" id="ARBA00004141"/>
    </source>
</evidence>
<reference evidence="10 11" key="1">
    <citation type="journal article" date="2019" name="Sci. Rep.">
        <title>A high-quality genome of Eragrostis curvula grass provides insights into Poaceae evolution and supports new strategies to enhance forage quality.</title>
        <authorList>
            <person name="Carballo J."/>
            <person name="Santos B.A.C.M."/>
            <person name="Zappacosta D."/>
            <person name="Garbus I."/>
            <person name="Selva J.P."/>
            <person name="Gallo C.A."/>
            <person name="Diaz A."/>
            <person name="Albertini E."/>
            <person name="Caccamo M."/>
            <person name="Echenique V."/>
        </authorList>
    </citation>
    <scope>NUCLEOTIDE SEQUENCE [LARGE SCALE GENOMIC DNA]</scope>
    <source>
        <strain evidence="11">cv. Victoria</strain>
        <tissue evidence="10">Leaf</tissue>
    </source>
</reference>
<dbReference type="Proteomes" id="UP000324897">
    <property type="component" value="Chromosome 7"/>
</dbReference>
<dbReference type="PROSITE" id="PS50297">
    <property type="entry name" value="ANK_REP_REGION"/>
    <property type="match status" value="3"/>
</dbReference>
<dbReference type="SMART" id="SM00248">
    <property type="entry name" value="ANK"/>
    <property type="match status" value="7"/>
</dbReference>
<feature type="transmembrane region" description="Helical" evidence="8">
    <location>
        <begin position="558"/>
        <end position="580"/>
    </location>
</feature>
<evidence type="ECO:0000256" key="6">
    <source>
        <dbReference type="ARBA" id="ARBA00023136"/>
    </source>
</evidence>
<dbReference type="InterPro" id="IPR026961">
    <property type="entry name" value="PGG_dom"/>
</dbReference>
<evidence type="ECO:0000256" key="8">
    <source>
        <dbReference type="SAM" id="Phobius"/>
    </source>
</evidence>
<keyword evidence="11" id="KW-1185">Reference proteome</keyword>
<feature type="transmembrane region" description="Helical" evidence="8">
    <location>
        <begin position="601"/>
        <end position="622"/>
    </location>
</feature>
<evidence type="ECO:0000256" key="3">
    <source>
        <dbReference type="ARBA" id="ARBA00022737"/>
    </source>
</evidence>
<evidence type="ECO:0000256" key="7">
    <source>
        <dbReference type="PROSITE-ProRule" id="PRU00023"/>
    </source>
</evidence>
<dbReference type="SUPFAM" id="SSF48403">
    <property type="entry name" value="Ankyrin repeat"/>
    <property type="match status" value="1"/>
</dbReference>
<evidence type="ECO:0000256" key="5">
    <source>
        <dbReference type="ARBA" id="ARBA00023043"/>
    </source>
</evidence>
<dbReference type="Gene3D" id="1.25.40.20">
    <property type="entry name" value="Ankyrin repeat-containing domain"/>
    <property type="match status" value="3"/>
</dbReference>
<evidence type="ECO:0000256" key="2">
    <source>
        <dbReference type="ARBA" id="ARBA00022692"/>
    </source>
</evidence>
<keyword evidence="4 8" id="KW-1133">Transmembrane helix</keyword>
<sequence>MVEQDSVLHVVAAAGDSLDHLRCASMIYAKDRHLLTMAAPSSKGDTPLHCAARAGNTKMVAHLIKLAAEGSYGGPQQKVAAMDFVRMQNRRGETALHEAVRFGDLEMVEALVSADKRLASVDAKDGTSPMYVACTLGRTTMAIRLHDIGYEPSYSGPRGQNALHAAVLRDKRGTITELLLQWNKDLVKQTDVDGSTPLHFAASATSPFLQFTVPIFSMSINISYAAWIFSVLPSRSMLKKKCEQLGRPVIQLLAADSTCAFLPDRHGSFPVHTAASADCMVSLLVLLIRHPACARLQNAEGKTFLHVAVEKKRLSIVKFICLLWRGKPLIKSIVNIQDDKGDTALHLAVRAGDMDLFRLLIGNKDIQMNLENNEGKTPMDLAAGGVQSGLYFGLSAPWRIRNILTLANAQTGNRRRDLAPEYSPRLDVDEESQKIKDLAQIVGIGSVLVATATFTAALTMPGGVWSPGEPAGNNPPAGTPVLAGSFAFDGFVISNTVAFICSTLATFSLVYCGVAAVDISQRLQMVTFALALLLCSARCFCAALAFALYMLLANVVHGTAIASIVMTSLSLLDGVMFLLVSLRDLMAIFPSGFVLKYGPAFIFLNILYSFWPYLVIGGYLLYDFQTGGNFHSSSRH</sequence>
<dbReference type="Pfam" id="PF13962">
    <property type="entry name" value="PGG"/>
    <property type="match status" value="1"/>
</dbReference>
<protein>
    <recommendedName>
        <fullName evidence="9">PGG domain-containing protein</fullName>
    </recommendedName>
</protein>
<feature type="domain" description="PGG" evidence="9">
    <location>
        <begin position="433"/>
        <end position="550"/>
    </location>
</feature>
<keyword evidence="2 8" id="KW-0812">Transmembrane</keyword>
<dbReference type="EMBL" id="RWGY01000029">
    <property type="protein sequence ID" value="TVU20060.1"/>
    <property type="molecule type" value="Genomic_DNA"/>
</dbReference>
<dbReference type="GO" id="GO:0005886">
    <property type="term" value="C:plasma membrane"/>
    <property type="evidence" value="ECO:0007669"/>
    <property type="project" value="TreeGrafter"/>
</dbReference>
<comment type="caution">
    <text evidence="10">The sequence shown here is derived from an EMBL/GenBank/DDBJ whole genome shotgun (WGS) entry which is preliminary data.</text>
</comment>
<feature type="repeat" description="ANK" evidence="7">
    <location>
        <begin position="91"/>
        <end position="123"/>
    </location>
</feature>
<dbReference type="Gramene" id="TVU20060">
    <property type="protein sequence ID" value="TVU20060"/>
    <property type="gene ID" value="EJB05_36247"/>
</dbReference>
<dbReference type="PROSITE" id="PS50088">
    <property type="entry name" value="ANK_REPEAT"/>
    <property type="match status" value="3"/>
</dbReference>
<dbReference type="PANTHER" id="PTHR24186">
    <property type="entry name" value="PROTEIN PHOSPHATASE 1 REGULATORY SUBUNIT"/>
    <property type="match status" value="1"/>
</dbReference>
<keyword evidence="3" id="KW-0677">Repeat</keyword>
<keyword evidence="5 7" id="KW-0040">ANK repeat</keyword>
<dbReference type="OrthoDB" id="1847170at2759"/>
<evidence type="ECO:0000313" key="10">
    <source>
        <dbReference type="EMBL" id="TVU20060.1"/>
    </source>
</evidence>
<dbReference type="PANTHER" id="PTHR24186:SF50">
    <property type="entry name" value="ANKYRIN REPEAT-CONTAINING PROTEIN ITN1-LIKE ISOFORM X1"/>
    <property type="match status" value="1"/>
</dbReference>
<organism evidence="10 11">
    <name type="scientific">Eragrostis curvula</name>
    <name type="common">weeping love grass</name>
    <dbReference type="NCBI Taxonomy" id="38414"/>
    <lineage>
        <taxon>Eukaryota</taxon>
        <taxon>Viridiplantae</taxon>
        <taxon>Streptophyta</taxon>
        <taxon>Embryophyta</taxon>
        <taxon>Tracheophyta</taxon>
        <taxon>Spermatophyta</taxon>
        <taxon>Magnoliopsida</taxon>
        <taxon>Liliopsida</taxon>
        <taxon>Poales</taxon>
        <taxon>Poaceae</taxon>
        <taxon>PACMAD clade</taxon>
        <taxon>Chloridoideae</taxon>
        <taxon>Eragrostideae</taxon>
        <taxon>Eragrostidinae</taxon>
        <taxon>Eragrostis</taxon>
    </lineage>
</organism>
<feature type="repeat" description="ANK" evidence="7">
    <location>
        <begin position="340"/>
        <end position="361"/>
    </location>
</feature>
<feature type="non-terminal residue" evidence="10">
    <location>
        <position position="1"/>
    </location>
</feature>
<dbReference type="InterPro" id="IPR036770">
    <property type="entry name" value="Ankyrin_rpt-contain_sf"/>
</dbReference>
<accession>A0A5J9UA54</accession>
<evidence type="ECO:0000256" key="4">
    <source>
        <dbReference type="ARBA" id="ARBA00022989"/>
    </source>
</evidence>
<evidence type="ECO:0000259" key="9">
    <source>
        <dbReference type="Pfam" id="PF13962"/>
    </source>
</evidence>
<name>A0A5J9UA54_9POAL</name>